<feature type="chain" id="PRO_5045168222" evidence="2">
    <location>
        <begin position="36"/>
        <end position="385"/>
    </location>
</feature>
<reference evidence="3 4" key="1">
    <citation type="submission" date="2021-03" db="EMBL/GenBank/DDBJ databases">
        <title>Succinivibrio sp. nov. isolated from feces of cow.</title>
        <authorList>
            <person name="Choi J.-Y."/>
        </authorList>
    </citation>
    <scope>NUCLEOTIDE SEQUENCE [LARGE SCALE GENOMIC DNA]</scope>
    <source>
        <strain evidence="3 4">AGMB01872</strain>
    </source>
</reference>
<sequence>MSNNTTDLSRRNFLKLTACATAVTGISSLFSPAYALNNEKIAKIKLDSIPTDPVEIARSSALVGYAFRYLMSVIDTIHNQDLKNKVLSIYNNTAPTFAFKFADEDLKKAVYSQLKNQNLIDESKTPYDKFLPPFDLSGAAPQPFFSAPGSGYQSHHAYPGGLVTHTAVNVMVTLSLLESYKKFYKYDAIYDEAVAGQLLHDLAKPYVFQWKKDGSSLHEYQIGGTGAHHIFSIAESIHRNLPANVIVAQACAHDHPGSENDEKSVVDYIKAAAVLCQVDPVRMKLLSSDGKHLNTPHRQAGFLVHLGDHDFVLSVPAAKESIAALKKVATDVFGMKNSELDGLRFNSLRNYIGANYSFMRYQNDLSVSSDPYSAAKQAALLCIEK</sequence>
<name>A0ABS7DH01_9GAMM</name>
<accession>A0ABS7DH01</accession>
<dbReference type="InterPro" id="IPR019546">
    <property type="entry name" value="TAT_signal_bac_arc"/>
</dbReference>
<dbReference type="RefSeq" id="WP_219937805.1">
    <property type="nucleotide sequence ID" value="NZ_JAGFNY010000022.1"/>
</dbReference>
<keyword evidence="4" id="KW-1185">Reference proteome</keyword>
<dbReference type="EMBL" id="JAGFNY010000022">
    <property type="protein sequence ID" value="MBW7570580.1"/>
    <property type="molecule type" value="Genomic_DNA"/>
</dbReference>
<evidence type="ECO:0000256" key="2">
    <source>
        <dbReference type="SAM" id="SignalP"/>
    </source>
</evidence>
<dbReference type="PROSITE" id="PS51318">
    <property type="entry name" value="TAT"/>
    <property type="match status" value="1"/>
</dbReference>
<organism evidence="3 4">
    <name type="scientific">Succinivibrio faecicola</name>
    <dbReference type="NCBI Taxonomy" id="2820300"/>
    <lineage>
        <taxon>Bacteria</taxon>
        <taxon>Pseudomonadati</taxon>
        <taxon>Pseudomonadota</taxon>
        <taxon>Gammaproteobacteria</taxon>
        <taxon>Aeromonadales</taxon>
        <taxon>Succinivibrionaceae</taxon>
        <taxon>Succinivibrio</taxon>
    </lineage>
</organism>
<keyword evidence="1 2" id="KW-0732">Signal</keyword>
<dbReference type="InterPro" id="IPR006311">
    <property type="entry name" value="TAT_signal"/>
</dbReference>
<evidence type="ECO:0000313" key="3">
    <source>
        <dbReference type="EMBL" id="MBW7570580.1"/>
    </source>
</evidence>
<dbReference type="NCBIfam" id="TIGR01409">
    <property type="entry name" value="TAT_signal_seq"/>
    <property type="match status" value="1"/>
</dbReference>
<proteinExistence type="predicted"/>
<feature type="signal peptide" evidence="2">
    <location>
        <begin position="1"/>
        <end position="35"/>
    </location>
</feature>
<evidence type="ECO:0000256" key="1">
    <source>
        <dbReference type="ARBA" id="ARBA00022729"/>
    </source>
</evidence>
<protein>
    <submittedName>
        <fullName evidence="3">Twin-arginine translocation signal domain-containing protein</fullName>
    </submittedName>
</protein>
<comment type="caution">
    <text evidence="3">The sequence shown here is derived from an EMBL/GenBank/DDBJ whole genome shotgun (WGS) entry which is preliminary data.</text>
</comment>
<dbReference type="Proteomes" id="UP000731465">
    <property type="component" value="Unassembled WGS sequence"/>
</dbReference>
<gene>
    <name evidence="3" type="ORF">J5V48_06710</name>
</gene>
<evidence type="ECO:0000313" key="4">
    <source>
        <dbReference type="Proteomes" id="UP000731465"/>
    </source>
</evidence>